<dbReference type="InterPro" id="IPR032710">
    <property type="entry name" value="NTF2-like_dom_sf"/>
</dbReference>
<dbReference type="SUPFAM" id="SSF54427">
    <property type="entry name" value="NTF2-like"/>
    <property type="match status" value="1"/>
</dbReference>
<keyword evidence="2" id="KW-1185">Reference proteome</keyword>
<dbReference type="RefSeq" id="WP_013762630.1">
    <property type="nucleotide sequence ID" value="NC_015510.1"/>
</dbReference>
<dbReference type="EMBL" id="CP002691">
    <property type="protein sequence ID" value="AEE48066.1"/>
    <property type="molecule type" value="Genomic_DNA"/>
</dbReference>
<evidence type="ECO:0000313" key="1">
    <source>
        <dbReference type="EMBL" id="AEE48066.1"/>
    </source>
</evidence>
<dbReference type="AlphaFoldDB" id="F4KTS2"/>
<dbReference type="HOGENOM" id="CLU_1584177_0_0_10"/>
<dbReference type="Proteomes" id="UP000008461">
    <property type="component" value="Chromosome"/>
</dbReference>
<reference evidence="1 2" key="1">
    <citation type="journal article" date="2011" name="Stand. Genomic Sci.">
        <title>Complete genome sequence of Haliscomenobacter hydrossis type strain (O).</title>
        <authorList>
            <consortium name="US DOE Joint Genome Institute (JGI-PGF)"/>
            <person name="Daligault H."/>
            <person name="Lapidus A."/>
            <person name="Zeytun A."/>
            <person name="Nolan M."/>
            <person name="Lucas S."/>
            <person name="Del Rio T.G."/>
            <person name="Tice H."/>
            <person name="Cheng J.F."/>
            <person name="Tapia R."/>
            <person name="Han C."/>
            <person name="Goodwin L."/>
            <person name="Pitluck S."/>
            <person name="Liolios K."/>
            <person name="Pagani I."/>
            <person name="Ivanova N."/>
            <person name="Huntemann M."/>
            <person name="Mavromatis K."/>
            <person name="Mikhailova N."/>
            <person name="Pati A."/>
            <person name="Chen A."/>
            <person name="Palaniappan K."/>
            <person name="Land M."/>
            <person name="Hauser L."/>
            <person name="Brambilla E.M."/>
            <person name="Rohde M."/>
            <person name="Verbarg S."/>
            <person name="Goker M."/>
            <person name="Bristow J."/>
            <person name="Eisen J.A."/>
            <person name="Markowitz V."/>
            <person name="Hugenholtz P."/>
            <person name="Kyrpides N.C."/>
            <person name="Klenk H.P."/>
            <person name="Woyke T."/>
        </authorList>
    </citation>
    <scope>NUCLEOTIDE SEQUENCE [LARGE SCALE GENOMIC DNA]</scope>
    <source>
        <strain evidence="2">ATCC 27775 / DSM 1100 / LMG 10767 / O</strain>
    </source>
</reference>
<dbReference type="OrthoDB" id="8432779at2"/>
<evidence type="ECO:0008006" key="3">
    <source>
        <dbReference type="Google" id="ProtNLM"/>
    </source>
</evidence>
<proteinExistence type="predicted"/>
<evidence type="ECO:0000313" key="2">
    <source>
        <dbReference type="Proteomes" id="UP000008461"/>
    </source>
</evidence>
<dbReference type="KEGG" id="hhy:Halhy_0153"/>
<reference key="2">
    <citation type="submission" date="2011-04" db="EMBL/GenBank/DDBJ databases">
        <title>Complete sequence of chromosome of Haliscomenobacter hydrossis DSM 1100.</title>
        <authorList>
            <consortium name="US DOE Joint Genome Institute (JGI-PGF)"/>
            <person name="Lucas S."/>
            <person name="Han J."/>
            <person name="Lapidus A."/>
            <person name="Bruce D."/>
            <person name="Goodwin L."/>
            <person name="Pitluck S."/>
            <person name="Peters L."/>
            <person name="Kyrpides N."/>
            <person name="Mavromatis K."/>
            <person name="Ivanova N."/>
            <person name="Ovchinnikova G."/>
            <person name="Pagani I."/>
            <person name="Daligault H."/>
            <person name="Detter J.C."/>
            <person name="Han C."/>
            <person name="Land M."/>
            <person name="Hauser L."/>
            <person name="Markowitz V."/>
            <person name="Cheng J.-F."/>
            <person name="Hugenholtz P."/>
            <person name="Woyke T."/>
            <person name="Wu D."/>
            <person name="Verbarg S."/>
            <person name="Frueling A."/>
            <person name="Brambilla E."/>
            <person name="Klenk H.-P."/>
            <person name="Eisen J.A."/>
        </authorList>
    </citation>
    <scope>NUCLEOTIDE SEQUENCE</scope>
    <source>
        <strain>DSM 1100</strain>
    </source>
</reference>
<protein>
    <recommendedName>
        <fullName evidence="3">SnoaL-like domain-containing protein</fullName>
    </recommendedName>
</protein>
<gene>
    <name evidence="1" type="ordered locus">Halhy_0153</name>
</gene>
<sequence>MKNTMLPLILGLLLPACQQQTKPVDFEKEKAAIQAVIAKETESYYKQDFEAWKSTYLESPAFRKYAYWEGFPEKVTFNNGFESLKQEKKSQFEADATLWKGSTEERANENFRITPEMAWYTFEQFSYEKDTRKLLGKSLETRVLEKENGEWKIAYLGYHYFPDTLLTK</sequence>
<accession>F4KTS2</accession>
<dbReference type="Gene3D" id="3.10.450.50">
    <property type="match status" value="1"/>
</dbReference>
<name>F4KTS2_HALH1</name>
<organism evidence="1 2">
    <name type="scientific">Haliscomenobacter hydrossis (strain ATCC 27775 / DSM 1100 / LMG 10767 / O)</name>
    <dbReference type="NCBI Taxonomy" id="760192"/>
    <lineage>
        <taxon>Bacteria</taxon>
        <taxon>Pseudomonadati</taxon>
        <taxon>Bacteroidota</taxon>
        <taxon>Saprospiria</taxon>
        <taxon>Saprospirales</taxon>
        <taxon>Haliscomenobacteraceae</taxon>
        <taxon>Haliscomenobacter</taxon>
    </lineage>
</organism>